<name>A0ABR6IP74_9HYPH</name>
<dbReference type="EMBL" id="JACIFX010000004">
    <property type="protein sequence ID" value="MBB4229686.1"/>
    <property type="molecule type" value="Genomic_DNA"/>
</dbReference>
<accession>A0ABR6IP74</accession>
<reference evidence="1 2" key="1">
    <citation type="submission" date="2020-08" db="EMBL/GenBank/DDBJ databases">
        <title>Genomic Encyclopedia of Type Strains, Phase IV (KMG-V): Genome sequencing to study the core and pangenomes of soil and plant-associated prokaryotes.</title>
        <authorList>
            <person name="Whitman W."/>
        </authorList>
    </citation>
    <scope>NUCLEOTIDE SEQUENCE [LARGE SCALE GENOMIC DNA]</scope>
    <source>
        <strain evidence="1 2">SEMIA 4087</strain>
    </source>
</reference>
<dbReference type="Pfam" id="PF06169">
    <property type="entry name" value="DUF982"/>
    <property type="match status" value="1"/>
</dbReference>
<dbReference type="Gene3D" id="6.10.250.730">
    <property type="match status" value="1"/>
</dbReference>
<protein>
    <submittedName>
        <fullName evidence="1">Uncharacterized protein</fullName>
    </submittedName>
</protein>
<dbReference type="InterPro" id="IPR010385">
    <property type="entry name" value="DUF982"/>
</dbReference>
<evidence type="ECO:0000313" key="1">
    <source>
        <dbReference type="EMBL" id="MBB4229686.1"/>
    </source>
</evidence>
<organism evidence="1 2">
    <name type="scientific">Rhizobium mongolense</name>
    <dbReference type="NCBI Taxonomy" id="57676"/>
    <lineage>
        <taxon>Bacteria</taxon>
        <taxon>Pseudomonadati</taxon>
        <taxon>Pseudomonadota</taxon>
        <taxon>Alphaproteobacteria</taxon>
        <taxon>Hyphomicrobiales</taxon>
        <taxon>Rhizobiaceae</taxon>
        <taxon>Rhizobium/Agrobacterium group</taxon>
        <taxon>Rhizobium</taxon>
    </lineage>
</organism>
<gene>
    <name evidence="1" type="ORF">GGD56_003537</name>
</gene>
<comment type="caution">
    <text evidence="1">The sequence shown here is derived from an EMBL/GenBank/DDBJ whole genome shotgun (WGS) entry which is preliminary data.</text>
</comment>
<evidence type="ECO:0000313" key="2">
    <source>
        <dbReference type="Proteomes" id="UP000551353"/>
    </source>
</evidence>
<sequence length="212" mass="23979">MEQARRPADEDHVHRTPPIGASVMIAARSWQTYPNAFEWNFRLLFPRQLLSSALLERPGMDFALAIATGLNREQDVMKENSLAFRPVGLTMHCIAEYGVVHSVRRATETLRQRWSIDDGEDLSEAVMVCLEGLHNRVPLENVRAAFIKAMTRLILTIAWRGSKKGSWPAPRSITGAAKKSSPRQKALFSLAAFRWSKADIHLETKRLNSIYP</sequence>
<dbReference type="RefSeq" id="WP_051154541.1">
    <property type="nucleotide sequence ID" value="NZ_JACIFX010000004.1"/>
</dbReference>
<keyword evidence="2" id="KW-1185">Reference proteome</keyword>
<dbReference type="Proteomes" id="UP000551353">
    <property type="component" value="Unassembled WGS sequence"/>
</dbReference>
<proteinExistence type="predicted"/>